<reference evidence="1 2" key="1">
    <citation type="journal article" date="2015" name="Genome Announc.">
        <title>Complete Genome Sequences for Two Strains of a Novel Fastidious, Partially Acid-Fast, Gram-Positive Corynebacterineae Bacterium, Derived from Human Clinical Samples.</title>
        <authorList>
            <person name="Nicholson A.C."/>
            <person name="Bell M."/>
            <person name="Humrighouse B.W."/>
            <person name="McQuiston J.R."/>
        </authorList>
    </citation>
    <scope>NUCLEOTIDE SEQUENCE [LARGE SCALE GENOMIC DNA]</scope>
    <source>
        <strain evidence="1 2">X1698</strain>
    </source>
</reference>
<accession>A0A0M4M885</accession>
<name>A0A0M4M885_9ACTN</name>
<evidence type="ECO:0000313" key="2">
    <source>
        <dbReference type="Proteomes" id="UP000068137"/>
    </source>
</evidence>
<proteinExistence type="predicted"/>
<sequence length="95" mass="10810">MLAILELETLTKVLHTLLIVRFMLQISRDIVIDKVQNLAEIIINIVQSFTLFSECLPNTVSLRGMPCHHFQQSMIGVSKSIYLIEDTLKRNKLGA</sequence>
<dbReference type="Proteomes" id="UP000068137">
    <property type="component" value="Chromosome"/>
</dbReference>
<gene>
    <name evidence="1" type="ORF">AL705_03865</name>
</gene>
<dbReference type="AlphaFoldDB" id="A0A0M4M885"/>
<evidence type="ECO:0000313" key="1">
    <source>
        <dbReference type="EMBL" id="ALE18926.1"/>
    </source>
</evidence>
<organism evidence="1 2">
    <name type="scientific">Lawsonella clevelandensis</name>
    <dbReference type="NCBI Taxonomy" id="1528099"/>
    <lineage>
        <taxon>Bacteria</taxon>
        <taxon>Bacillati</taxon>
        <taxon>Actinomycetota</taxon>
        <taxon>Actinomycetes</taxon>
        <taxon>Mycobacteriales</taxon>
        <taxon>Lawsonellaceae</taxon>
        <taxon>Lawsonella</taxon>
    </lineage>
</organism>
<dbReference type="EMBL" id="CP012390">
    <property type="protein sequence ID" value="ALE18926.1"/>
    <property type="molecule type" value="Genomic_DNA"/>
</dbReference>
<dbReference type="KEGG" id="cbq:AL705_03865"/>
<protein>
    <submittedName>
        <fullName evidence="1">Uncharacterized protein</fullName>
    </submittedName>
</protein>